<evidence type="ECO:0000313" key="2">
    <source>
        <dbReference type="Proteomes" id="UP001620626"/>
    </source>
</evidence>
<reference evidence="1 2" key="1">
    <citation type="submission" date="2024-10" db="EMBL/GenBank/DDBJ databases">
        <authorList>
            <person name="Kim D."/>
        </authorList>
    </citation>
    <scope>NUCLEOTIDE SEQUENCE [LARGE SCALE GENOMIC DNA]</scope>
    <source>
        <strain evidence="1">BH-2024</strain>
    </source>
</reference>
<name>A0ABD2I0L1_9BILA</name>
<proteinExistence type="predicted"/>
<accession>A0ABD2I0L1</accession>
<dbReference type="Proteomes" id="UP001620626">
    <property type="component" value="Unassembled WGS sequence"/>
</dbReference>
<organism evidence="1 2">
    <name type="scientific">Heterodera trifolii</name>
    <dbReference type="NCBI Taxonomy" id="157864"/>
    <lineage>
        <taxon>Eukaryota</taxon>
        <taxon>Metazoa</taxon>
        <taxon>Ecdysozoa</taxon>
        <taxon>Nematoda</taxon>
        <taxon>Chromadorea</taxon>
        <taxon>Rhabditida</taxon>
        <taxon>Tylenchina</taxon>
        <taxon>Tylenchomorpha</taxon>
        <taxon>Tylenchoidea</taxon>
        <taxon>Heteroderidae</taxon>
        <taxon>Heteroderinae</taxon>
        <taxon>Heterodera</taxon>
    </lineage>
</organism>
<protein>
    <submittedName>
        <fullName evidence="1">Uncharacterized protein</fullName>
    </submittedName>
</protein>
<gene>
    <name evidence="1" type="ORF">niasHT_033282</name>
</gene>
<keyword evidence="2" id="KW-1185">Reference proteome</keyword>
<dbReference type="AlphaFoldDB" id="A0ABD2I0L1"/>
<sequence length="208" mass="24522">MSSPSESGSEPNANYVSVFEEMVPCSCHRQNLIWIQRACRQHRMFNNYLLRLATHDAIRLKLRCLTCNRRFFETFDFGQNGRLQRFGRYGSTCSQRRDCSIDYCDVMRLFLSSRSGQYDLFNYNCKSWARDFHREIREKEGGSRAIDRPMNNIFAIYNALPDGRSYHRVRFDSEAWGREFSTKCEPHQASGVVCLHHKRFPVVLFVDC</sequence>
<comment type="caution">
    <text evidence="1">The sequence shown here is derived from an EMBL/GenBank/DDBJ whole genome shotgun (WGS) entry which is preliminary data.</text>
</comment>
<evidence type="ECO:0000313" key="1">
    <source>
        <dbReference type="EMBL" id="KAL3074074.1"/>
    </source>
</evidence>
<dbReference type="EMBL" id="JBICBT010001298">
    <property type="protein sequence ID" value="KAL3074074.1"/>
    <property type="molecule type" value="Genomic_DNA"/>
</dbReference>